<reference evidence="4 5" key="1">
    <citation type="submission" date="2019-05" db="EMBL/GenBank/DDBJ databases">
        <authorList>
            <person name="Narsing Rao M.P."/>
            <person name="Li W.J."/>
        </authorList>
    </citation>
    <scope>NUCLEOTIDE SEQUENCE [LARGE SCALE GENOMIC DNA]</scope>
    <source>
        <strain evidence="4 5">SYSU_K30003</strain>
    </source>
</reference>
<evidence type="ECO:0000256" key="2">
    <source>
        <dbReference type="SAM" id="Phobius"/>
    </source>
</evidence>
<keyword evidence="2" id="KW-1133">Transmembrane helix</keyword>
<keyword evidence="4" id="KW-0808">Transferase</keyword>
<dbReference type="CDD" id="cd05121">
    <property type="entry name" value="ABC1_ADCK3-like"/>
    <property type="match status" value="1"/>
</dbReference>
<keyword evidence="2" id="KW-0812">Transmembrane</keyword>
<evidence type="ECO:0000259" key="3">
    <source>
        <dbReference type="Pfam" id="PF03109"/>
    </source>
</evidence>
<dbReference type="OrthoDB" id="9795390at2"/>
<organism evidence="4 5">
    <name type="scientific">Paenibacillus antri</name>
    <dbReference type="NCBI Taxonomy" id="2582848"/>
    <lineage>
        <taxon>Bacteria</taxon>
        <taxon>Bacillati</taxon>
        <taxon>Bacillota</taxon>
        <taxon>Bacilli</taxon>
        <taxon>Bacillales</taxon>
        <taxon>Paenibacillaceae</taxon>
        <taxon>Paenibacillus</taxon>
    </lineage>
</organism>
<dbReference type="PANTHER" id="PTHR10566">
    <property type="entry name" value="CHAPERONE-ACTIVITY OF BC1 COMPLEX CABC1 -RELATED"/>
    <property type="match status" value="1"/>
</dbReference>
<evidence type="ECO:0000256" key="1">
    <source>
        <dbReference type="ARBA" id="ARBA00009670"/>
    </source>
</evidence>
<sequence>MNRYREIAAALIRHGFGFIVEGTELFHALSLPARLFRGVREVERKSVGERLRYVIQELGPTFVKLGQIASTRSDMLPGDIVAELSKLQDQVEPFPYAVVEEIVASELGGRIADLFASFDPHPIAAASIGQVHIGTLRTGERVAVKIQRPGIAPAIRTDLEILRNLAAIAEARFEWARRYQLQGMIAELSRALLQELDYQIEGRNTDQIARQFKGDPKVRVPVIHWKQTSKRVLVMEYLEGVKVSERDRLVREGVNRKGTAERILNALFRQMFVEGFFHADPHPGNLLAMPDGSIAFIDFGMVGRMTESMKESFSDLIIALMRQSTEGILKAVLRMGLVSDDVPMDELRRDVEDLRTKYYGVPFSEMSLGEAVNDLLDTARRHNIRIPTDFLLLGKALLTVEGVVVALDPDISIVSLAEPFGLRLLRERLRPKRLAAAAWRDASEYGDLLAKLPKQANELMNVVKNGQARLEISVPELDVFLRKLDRISNRLSFSVVMLAISIVMAGLIVGSSLSRQPGLLLNVPAIIIGFGIAMAMLAWLLFAIFKSGRF</sequence>
<evidence type="ECO:0000313" key="5">
    <source>
        <dbReference type="Proteomes" id="UP000309676"/>
    </source>
</evidence>
<feature type="transmembrane region" description="Helical" evidence="2">
    <location>
        <begin position="491"/>
        <end position="513"/>
    </location>
</feature>
<dbReference type="InterPro" id="IPR004147">
    <property type="entry name" value="ABC1_dom"/>
</dbReference>
<keyword evidence="4" id="KW-0418">Kinase</keyword>
<keyword evidence="2" id="KW-0472">Membrane</keyword>
<dbReference type="Pfam" id="PF03109">
    <property type="entry name" value="ABC1"/>
    <property type="match status" value="1"/>
</dbReference>
<proteinExistence type="inferred from homology"/>
<dbReference type="EMBL" id="VCIW01000012">
    <property type="protein sequence ID" value="TLS50991.1"/>
    <property type="molecule type" value="Genomic_DNA"/>
</dbReference>
<dbReference type="GO" id="GO:0016301">
    <property type="term" value="F:kinase activity"/>
    <property type="evidence" value="ECO:0007669"/>
    <property type="project" value="UniProtKB-KW"/>
</dbReference>
<gene>
    <name evidence="4" type="ORF">FE782_17790</name>
</gene>
<dbReference type="Proteomes" id="UP000309676">
    <property type="component" value="Unassembled WGS sequence"/>
</dbReference>
<keyword evidence="5" id="KW-1185">Reference proteome</keyword>
<feature type="transmembrane region" description="Helical" evidence="2">
    <location>
        <begin position="519"/>
        <end position="545"/>
    </location>
</feature>
<dbReference type="PANTHER" id="PTHR10566:SF113">
    <property type="entry name" value="PROTEIN ACTIVITY OF BC1 COMPLEX KINASE 7, CHLOROPLASTIC"/>
    <property type="match status" value="1"/>
</dbReference>
<dbReference type="InterPro" id="IPR050154">
    <property type="entry name" value="UbiB_kinase"/>
</dbReference>
<protein>
    <submittedName>
        <fullName evidence="4">AarF/ABC1/UbiB kinase family protein</fullName>
    </submittedName>
</protein>
<accession>A0A5R9G5C9</accession>
<name>A0A5R9G5C9_9BACL</name>
<comment type="similarity">
    <text evidence="1">Belongs to the protein kinase superfamily. ADCK protein kinase family.</text>
</comment>
<comment type="caution">
    <text evidence="4">The sequence shown here is derived from an EMBL/GenBank/DDBJ whole genome shotgun (WGS) entry which is preliminary data.</text>
</comment>
<dbReference type="SUPFAM" id="SSF56112">
    <property type="entry name" value="Protein kinase-like (PK-like)"/>
    <property type="match status" value="1"/>
</dbReference>
<dbReference type="InterPro" id="IPR011009">
    <property type="entry name" value="Kinase-like_dom_sf"/>
</dbReference>
<feature type="domain" description="ABC1 atypical kinase-like" evidence="3">
    <location>
        <begin position="86"/>
        <end position="330"/>
    </location>
</feature>
<evidence type="ECO:0000313" key="4">
    <source>
        <dbReference type="EMBL" id="TLS50991.1"/>
    </source>
</evidence>
<dbReference type="AlphaFoldDB" id="A0A5R9G5C9"/>